<feature type="modified residue" description="4-aspartylphosphate" evidence="1">
    <location>
        <position position="54"/>
    </location>
</feature>
<dbReference type="Pfam" id="PF00072">
    <property type="entry name" value="Response_reg"/>
    <property type="match status" value="1"/>
</dbReference>
<evidence type="ECO:0000259" key="2">
    <source>
        <dbReference type="PROSITE" id="PS50110"/>
    </source>
</evidence>
<name>A0ABT3QX14_9HYPH</name>
<dbReference type="InterPro" id="IPR011006">
    <property type="entry name" value="CheY-like_superfamily"/>
</dbReference>
<dbReference type="Proteomes" id="UP001300261">
    <property type="component" value="Unassembled WGS sequence"/>
</dbReference>
<reference evidence="3 4" key="1">
    <citation type="journal article" date="2016" name="Int. J. Syst. Evol. Microbiol.">
        <title>Labrenzia salina sp. nov., isolated from the rhizosphere of the halophyte Arthrocnemum macrostachyum.</title>
        <authorList>
            <person name="Camacho M."/>
            <person name="Redondo-Gomez S."/>
            <person name="Rodriguez-Llorente I."/>
            <person name="Rohde M."/>
            <person name="Sproer C."/>
            <person name="Schumann P."/>
            <person name="Klenk H.P."/>
            <person name="Montero-Calasanz M.D.C."/>
        </authorList>
    </citation>
    <scope>NUCLEOTIDE SEQUENCE [LARGE SCALE GENOMIC DNA]</scope>
    <source>
        <strain evidence="3 4">DSM 29163</strain>
    </source>
</reference>
<sequence length="122" mass="13035">MSPQILIVEDEWLIAEDYAVALRDADYGVVGPCATVKAAIAAIDEETVDAALLDVELSGEASLPVAEYLSARGIPFVFVSGHNAREVPPDMRALAHSKPLSHSMLLAAVEKMCTRGQTPTEE</sequence>
<dbReference type="SUPFAM" id="SSF52172">
    <property type="entry name" value="CheY-like"/>
    <property type="match status" value="1"/>
</dbReference>
<dbReference type="PROSITE" id="PS50110">
    <property type="entry name" value="RESPONSE_REGULATORY"/>
    <property type="match status" value="1"/>
</dbReference>
<feature type="domain" description="Response regulatory" evidence="2">
    <location>
        <begin position="4"/>
        <end position="113"/>
    </location>
</feature>
<keyword evidence="4" id="KW-1185">Reference proteome</keyword>
<evidence type="ECO:0000313" key="3">
    <source>
        <dbReference type="EMBL" id="MCX2721376.1"/>
    </source>
</evidence>
<proteinExistence type="predicted"/>
<evidence type="ECO:0000313" key="4">
    <source>
        <dbReference type="Proteomes" id="UP001300261"/>
    </source>
</evidence>
<dbReference type="RefSeq" id="WP_265961077.1">
    <property type="nucleotide sequence ID" value="NZ_JAPEVI010000002.1"/>
</dbReference>
<comment type="caution">
    <text evidence="3">The sequence shown here is derived from an EMBL/GenBank/DDBJ whole genome shotgun (WGS) entry which is preliminary data.</text>
</comment>
<organism evidence="3 4">
    <name type="scientific">Roseibium salinum</name>
    <dbReference type="NCBI Taxonomy" id="1604349"/>
    <lineage>
        <taxon>Bacteria</taxon>
        <taxon>Pseudomonadati</taxon>
        <taxon>Pseudomonadota</taxon>
        <taxon>Alphaproteobacteria</taxon>
        <taxon>Hyphomicrobiales</taxon>
        <taxon>Stappiaceae</taxon>
        <taxon>Roseibium</taxon>
    </lineage>
</organism>
<evidence type="ECO:0000256" key="1">
    <source>
        <dbReference type="PROSITE-ProRule" id="PRU00169"/>
    </source>
</evidence>
<gene>
    <name evidence="3" type="ORF">ON753_03000</name>
</gene>
<dbReference type="EMBL" id="JAPEVI010000002">
    <property type="protein sequence ID" value="MCX2721376.1"/>
    <property type="molecule type" value="Genomic_DNA"/>
</dbReference>
<protein>
    <submittedName>
        <fullName evidence="3">Response regulator</fullName>
    </submittedName>
</protein>
<keyword evidence="1" id="KW-0597">Phosphoprotein</keyword>
<dbReference type="SMART" id="SM00448">
    <property type="entry name" value="REC"/>
    <property type="match status" value="1"/>
</dbReference>
<accession>A0ABT3QX14</accession>
<dbReference type="InterPro" id="IPR001789">
    <property type="entry name" value="Sig_transdc_resp-reg_receiver"/>
</dbReference>
<dbReference type="Gene3D" id="3.40.50.2300">
    <property type="match status" value="1"/>
</dbReference>